<organism evidence="1">
    <name type="scientific">Culex pipiens</name>
    <name type="common">House mosquito</name>
    <dbReference type="NCBI Taxonomy" id="7175"/>
    <lineage>
        <taxon>Eukaryota</taxon>
        <taxon>Metazoa</taxon>
        <taxon>Ecdysozoa</taxon>
        <taxon>Arthropoda</taxon>
        <taxon>Hexapoda</taxon>
        <taxon>Insecta</taxon>
        <taxon>Pterygota</taxon>
        <taxon>Neoptera</taxon>
        <taxon>Endopterygota</taxon>
        <taxon>Diptera</taxon>
        <taxon>Nematocera</taxon>
        <taxon>Culicoidea</taxon>
        <taxon>Culicidae</taxon>
        <taxon>Culicinae</taxon>
        <taxon>Culicini</taxon>
        <taxon>Culex</taxon>
        <taxon>Culex</taxon>
    </lineage>
</organism>
<reference evidence="1" key="1">
    <citation type="submission" date="2021-05" db="EMBL/GenBank/DDBJ databases">
        <authorList>
            <person name="Alioto T."/>
            <person name="Alioto T."/>
            <person name="Gomez Garrido J."/>
        </authorList>
    </citation>
    <scope>NUCLEOTIDE SEQUENCE</scope>
</reference>
<evidence type="ECO:0000313" key="1">
    <source>
        <dbReference type="EMBL" id="CAG6555947.1"/>
    </source>
</evidence>
<dbReference type="EMBL" id="HBUE01064266">
    <property type="protein sequence ID" value="CAG6469977.1"/>
    <property type="molecule type" value="Transcribed_RNA"/>
</dbReference>
<accession>A0A8D8IPI7</accession>
<dbReference type="EMBL" id="HBUE01149947">
    <property type="protein sequence ID" value="CAG6504666.1"/>
    <property type="molecule type" value="Transcribed_RNA"/>
</dbReference>
<dbReference type="EMBL" id="HBUE01254928">
    <property type="protein sequence ID" value="CAG6555947.1"/>
    <property type="molecule type" value="Transcribed_RNA"/>
</dbReference>
<sequence>MFTMKKTARVQYGRCTVSGCHPFPALQASIGTFTFRDRPRVDALRPFPLEVTLISTLIIYAMKAGSLAGLLEPVGIARGQPREGRSFPITRRIKMDQPIGTELHRSAVGGTRARSC</sequence>
<proteinExistence type="predicted"/>
<dbReference type="EMBL" id="HBUE01064268">
    <property type="protein sequence ID" value="CAG6469983.1"/>
    <property type="molecule type" value="Transcribed_RNA"/>
</dbReference>
<dbReference type="AlphaFoldDB" id="A0A8D8IPI7"/>
<protein>
    <submittedName>
        <fullName evidence="1">(northern house mosquito) hypothetical protein</fullName>
    </submittedName>
</protein>
<name>A0A8D8IPI7_CULPI</name>
<dbReference type="EMBL" id="HBUE01149948">
    <property type="protein sequence ID" value="CAG6504669.1"/>
    <property type="molecule type" value="Transcribed_RNA"/>
</dbReference>
<dbReference type="EMBL" id="HBUE01064267">
    <property type="protein sequence ID" value="CAG6469980.1"/>
    <property type="molecule type" value="Transcribed_RNA"/>
</dbReference>
<dbReference type="EMBL" id="HBUE01254929">
    <property type="protein sequence ID" value="CAG6555950.1"/>
    <property type="molecule type" value="Transcribed_RNA"/>
</dbReference>